<dbReference type="GO" id="GO:0005634">
    <property type="term" value="C:nucleus"/>
    <property type="evidence" value="ECO:0007669"/>
    <property type="project" value="UniProtKB-SubCell"/>
</dbReference>
<evidence type="ECO:0000256" key="3">
    <source>
        <dbReference type="ARBA" id="ARBA00022604"/>
    </source>
</evidence>
<name>A0AA39HNS2_9BILA</name>
<reference evidence="18" key="1">
    <citation type="submission" date="2023-06" db="EMBL/GenBank/DDBJ databases">
        <title>Genomic analysis of the entomopathogenic nematode Steinernema hermaphroditum.</title>
        <authorList>
            <person name="Schwarz E.M."/>
            <person name="Heppert J.K."/>
            <person name="Baniya A."/>
            <person name="Schwartz H.T."/>
            <person name="Tan C.-H."/>
            <person name="Antoshechkin I."/>
            <person name="Sternberg P.W."/>
            <person name="Goodrich-Blair H."/>
            <person name="Dillman A.R."/>
        </authorList>
    </citation>
    <scope>NUCLEOTIDE SEQUENCE</scope>
    <source>
        <strain evidence="18">PS9179</strain>
        <tissue evidence="18">Whole animal</tissue>
    </source>
</reference>
<comment type="domain">
    <text evidence="14">The PHD-type zinc finger mediates the binding to H3K4me3.</text>
</comment>
<evidence type="ECO:0000256" key="16">
    <source>
        <dbReference type="SAM" id="MobiDB-lite"/>
    </source>
</evidence>
<dbReference type="InterPro" id="IPR024610">
    <property type="entry name" value="ING_N_histone-binding"/>
</dbReference>
<dbReference type="AlphaFoldDB" id="A0AA39HNS2"/>
<comment type="similarity">
    <text evidence="2 14">Belongs to the ING family.</text>
</comment>
<feature type="compositionally biased region" description="Basic residues" evidence="16">
    <location>
        <begin position="249"/>
        <end position="258"/>
    </location>
</feature>
<feature type="binding site" evidence="12">
    <location>
        <position position="199"/>
    </location>
    <ligand>
        <name>Zn(2+)</name>
        <dbReference type="ChEBI" id="CHEBI:29105"/>
        <label>1</label>
    </ligand>
</feature>
<feature type="binding site" evidence="12">
    <location>
        <position position="215"/>
    </location>
    <ligand>
        <name>Zn(2+)</name>
        <dbReference type="ChEBI" id="CHEBI:29105"/>
        <label>2</label>
    </ligand>
</feature>
<evidence type="ECO:0000256" key="2">
    <source>
        <dbReference type="ARBA" id="ARBA00010210"/>
    </source>
</evidence>
<keyword evidence="7 14" id="KW-0156">Chromatin regulator</keyword>
<evidence type="ECO:0000256" key="10">
    <source>
        <dbReference type="ARBA" id="ARBA00023242"/>
    </source>
</evidence>
<feature type="compositionally biased region" description="Polar residues" evidence="16">
    <location>
        <begin position="144"/>
        <end position="155"/>
    </location>
</feature>
<accession>A0AA39HNS2</accession>
<evidence type="ECO:0000256" key="9">
    <source>
        <dbReference type="ARBA" id="ARBA00023163"/>
    </source>
</evidence>
<organism evidence="18 19">
    <name type="scientific">Steinernema hermaphroditum</name>
    <dbReference type="NCBI Taxonomy" id="289476"/>
    <lineage>
        <taxon>Eukaryota</taxon>
        <taxon>Metazoa</taxon>
        <taxon>Ecdysozoa</taxon>
        <taxon>Nematoda</taxon>
        <taxon>Chromadorea</taxon>
        <taxon>Rhabditida</taxon>
        <taxon>Tylenchina</taxon>
        <taxon>Panagrolaimomorpha</taxon>
        <taxon>Strongyloidoidea</taxon>
        <taxon>Steinernematidae</taxon>
        <taxon>Steinernema</taxon>
    </lineage>
</organism>
<evidence type="ECO:0000256" key="1">
    <source>
        <dbReference type="ARBA" id="ARBA00004123"/>
    </source>
</evidence>
<keyword evidence="15" id="KW-0175">Coiled coil</keyword>
<evidence type="ECO:0000256" key="8">
    <source>
        <dbReference type="ARBA" id="ARBA00023015"/>
    </source>
</evidence>
<feature type="compositionally biased region" description="Basic and acidic residues" evidence="16">
    <location>
        <begin position="259"/>
        <end position="268"/>
    </location>
</feature>
<evidence type="ECO:0000259" key="17">
    <source>
        <dbReference type="PROSITE" id="PS50016"/>
    </source>
</evidence>
<dbReference type="SMART" id="SM01408">
    <property type="entry name" value="ING"/>
    <property type="match status" value="1"/>
</dbReference>
<dbReference type="InterPro" id="IPR028651">
    <property type="entry name" value="ING_fam"/>
</dbReference>
<dbReference type="PANTHER" id="PTHR10333">
    <property type="entry name" value="INHIBITOR OF GROWTH PROTEIN"/>
    <property type="match status" value="1"/>
</dbReference>
<feature type="binding site" evidence="12">
    <location>
        <position position="224"/>
    </location>
    <ligand>
        <name>Zn(2+)</name>
        <dbReference type="ChEBI" id="CHEBI:29105"/>
        <label>1</label>
    </ligand>
</feature>
<evidence type="ECO:0000313" key="19">
    <source>
        <dbReference type="Proteomes" id="UP001175271"/>
    </source>
</evidence>
<sequence length="268" mass="30992">MDLVDLLTELPSSLQEKLKRIRELEGESGELQAQITQRTERLMRMAKGGQTENQKEGISSVRELYEQMLKKSDEKEGVLDELEKGITKAMEDMDAYYKEYSSQIVRRIYANRESLNACGVHSVFVSLIIRVVAEYRTEEENEDSLNTSRPLNDTHPSLDEKAYKQRIEASRVEPMSEGEVAASAHLCRSVVKEPVYCLCQKESYGKMVMCDNSDCPYEWFHFPCIGMVEEPPTDKEWYCAECTKDMKKSQNKKKRAAKRERDKEKRAC</sequence>
<feature type="domain" description="PHD-type" evidence="17">
    <location>
        <begin position="194"/>
        <end position="245"/>
    </location>
</feature>
<evidence type="ECO:0000256" key="6">
    <source>
        <dbReference type="ARBA" id="ARBA00022833"/>
    </source>
</evidence>
<proteinExistence type="inferred from homology"/>
<feature type="site" description="Histone H3K4me3 binding" evidence="11">
    <location>
        <position position="219"/>
    </location>
</feature>
<dbReference type="GO" id="GO:0006325">
    <property type="term" value="P:chromatin organization"/>
    <property type="evidence" value="ECO:0007669"/>
    <property type="project" value="UniProtKB-KW"/>
</dbReference>
<dbReference type="CDD" id="cd15505">
    <property type="entry name" value="PHD_ING"/>
    <property type="match status" value="1"/>
</dbReference>
<keyword evidence="3" id="KW-0341">Growth regulation</keyword>
<evidence type="ECO:0000256" key="12">
    <source>
        <dbReference type="PIRSR" id="PIRSR628651-51"/>
    </source>
</evidence>
<dbReference type="InterPro" id="IPR019786">
    <property type="entry name" value="Zinc_finger_PHD-type_CS"/>
</dbReference>
<dbReference type="InterPro" id="IPR019787">
    <property type="entry name" value="Znf_PHD-finger"/>
</dbReference>
<feature type="coiled-coil region" evidence="15">
    <location>
        <begin position="14"/>
        <end position="41"/>
    </location>
</feature>
<feature type="site" description="Histone H3K4me3 binding" evidence="11">
    <location>
        <position position="196"/>
    </location>
</feature>
<dbReference type="PANTHER" id="PTHR10333:SF103">
    <property type="entry name" value="INHIBITOR OF GROWTH PROTEIN 3"/>
    <property type="match status" value="1"/>
</dbReference>
<feature type="site" description="Histone H3K4me3 binding" evidence="11">
    <location>
        <position position="211"/>
    </location>
</feature>
<keyword evidence="8" id="KW-0805">Transcription regulation</keyword>
<keyword evidence="5 13" id="KW-0863">Zinc-finger</keyword>
<evidence type="ECO:0000313" key="18">
    <source>
        <dbReference type="EMBL" id="KAK0409300.1"/>
    </source>
</evidence>
<feature type="binding site" evidence="12">
    <location>
        <position position="239"/>
    </location>
    <ligand>
        <name>Zn(2+)</name>
        <dbReference type="ChEBI" id="CHEBI:29105"/>
        <label>2</label>
    </ligand>
</feature>
<dbReference type="SMART" id="SM00249">
    <property type="entry name" value="PHD"/>
    <property type="match status" value="1"/>
</dbReference>
<evidence type="ECO:0000256" key="4">
    <source>
        <dbReference type="ARBA" id="ARBA00022723"/>
    </source>
</evidence>
<dbReference type="InterPro" id="IPR011011">
    <property type="entry name" value="Znf_FYVE_PHD"/>
</dbReference>
<dbReference type="Pfam" id="PF12998">
    <property type="entry name" value="ING"/>
    <property type="match status" value="1"/>
</dbReference>
<keyword evidence="6 12" id="KW-0862">Zinc</keyword>
<dbReference type="Gene3D" id="3.30.40.10">
    <property type="entry name" value="Zinc/RING finger domain, C3HC4 (zinc finger)"/>
    <property type="match status" value="1"/>
</dbReference>
<dbReference type="InterPro" id="IPR001965">
    <property type="entry name" value="Znf_PHD"/>
</dbReference>
<keyword evidence="10 14" id="KW-0539">Nucleus</keyword>
<keyword evidence="4 12" id="KW-0479">Metal-binding</keyword>
<evidence type="ECO:0000256" key="13">
    <source>
        <dbReference type="PROSITE-ProRule" id="PRU00146"/>
    </source>
</evidence>
<evidence type="ECO:0000256" key="14">
    <source>
        <dbReference type="RuleBase" id="RU361213"/>
    </source>
</evidence>
<keyword evidence="9" id="KW-0804">Transcription</keyword>
<feature type="binding site" evidence="12">
    <location>
        <position position="210"/>
    </location>
    <ligand>
        <name>Zn(2+)</name>
        <dbReference type="ChEBI" id="CHEBI:29105"/>
        <label>2</label>
    </ligand>
</feature>
<evidence type="ECO:0000256" key="7">
    <source>
        <dbReference type="ARBA" id="ARBA00022853"/>
    </source>
</evidence>
<feature type="site" description="Histone H3K4me3 binding" evidence="11">
    <location>
        <position position="207"/>
    </location>
</feature>
<dbReference type="PROSITE" id="PS01359">
    <property type="entry name" value="ZF_PHD_1"/>
    <property type="match status" value="1"/>
</dbReference>
<evidence type="ECO:0000256" key="5">
    <source>
        <dbReference type="ARBA" id="ARBA00022771"/>
    </source>
</evidence>
<dbReference type="Gene3D" id="6.10.140.1740">
    <property type="match status" value="1"/>
</dbReference>
<feature type="binding site" evidence="12">
    <location>
        <position position="197"/>
    </location>
    <ligand>
        <name>Zn(2+)</name>
        <dbReference type="ChEBI" id="CHEBI:29105"/>
        <label>1</label>
    </ligand>
</feature>
<feature type="binding site" evidence="12">
    <location>
        <position position="242"/>
    </location>
    <ligand>
        <name>Zn(2+)</name>
        <dbReference type="ChEBI" id="CHEBI:29105"/>
        <label>2</label>
    </ligand>
</feature>
<feature type="region of interest" description="Disordered" evidence="16">
    <location>
        <begin position="247"/>
        <end position="268"/>
    </location>
</feature>
<dbReference type="GO" id="GO:0008270">
    <property type="term" value="F:zinc ion binding"/>
    <property type="evidence" value="ECO:0007669"/>
    <property type="project" value="UniProtKB-KW"/>
</dbReference>
<comment type="subcellular location">
    <subcellularLocation>
        <location evidence="1 14">Nucleus</location>
    </subcellularLocation>
</comment>
<dbReference type="SUPFAM" id="SSF57903">
    <property type="entry name" value="FYVE/PHD zinc finger"/>
    <property type="match status" value="1"/>
</dbReference>
<gene>
    <name evidence="18" type="ORF">QR680_004462</name>
</gene>
<protein>
    <recommendedName>
        <fullName evidence="14">Inhibitor of growth protein</fullName>
    </recommendedName>
</protein>
<comment type="subunit">
    <text evidence="14">Component of an histone acetyltransferase complex. Interacts with H3K4me3 and to a lesser extent with H3K4me2.</text>
</comment>
<dbReference type="EMBL" id="JAUCMV010000003">
    <property type="protein sequence ID" value="KAK0409300.1"/>
    <property type="molecule type" value="Genomic_DNA"/>
</dbReference>
<keyword evidence="19" id="KW-1185">Reference proteome</keyword>
<dbReference type="Proteomes" id="UP001175271">
    <property type="component" value="Unassembled WGS sequence"/>
</dbReference>
<feature type="region of interest" description="Disordered" evidence="16">
    <location>
        <begin position="139"/>
        <end position="160"/>
    </location>
</feature>
<dbReference type="InterPro" id="IPR013083">
    <property type="entry name" value="Znf_RING/FYVE/PHD"/>
</dbReference>
<comment type="function">
    <text evidence="14">Component of an histone acetyltransferase complex.</text>
</comment>
<evidence type="ECO:0000256" key="11">
    <source>
        <dbReference type="PIRSR" id="PIRSR628651-50"/>
    </source>
</evidence>
<evidence type="ECO:0000256" key="15">
    <source>
        <dbReference type="SAM" id="Coils"/>
    </source>
</evidence>
<feature type="binding site" evidence="12">
    <location>
        <position position="221"/>
    </location>
    <ligand>
        <name>Zn(2+)</name>
        <dbReference type="ChEBI" id="CHEBI:29105"/>
        <label>1</label>
    </ligand>
</feature>
<comment type="caution">
    <text evidence="18">The sequence shown here is derived from an EMBL/GenBank/DDBJ whole genome shotgun (WGS) entry which is preliminary data.</text>
</comment>
<dbReference type="PROSITE" id="PS50016">
    <property type="entry name" value="ZF_PHD_2"/>
    <property type="match status" value="1"/>
</dbReference>